<keyword evidence="1" id="KW-1133">Transmembrane helix</keyword>
<evidence type="ECO:0000256" key="1">
    <source>
        <dbReference type="SAM" id="Phobius"/>
    </source>
</evidence>
<comment type="caution">
    <text evidence="2">The sequence shown here is derived from an EMBL/GenBank/DDBJ whole genome shotgun (WGS) entry which is preliminary data.</text>
</comment>
<reference evidence="2 3" key="1">
    <citation type="journal article" date="2016" name="J. Microbiol.">
        <title>Dankookia rubra gen. nov., sp. nov., an alphaproteobacterium isolated from sediment of a shallow stream.</title>
        <authorList>
            <person name="Kim W.H."/>
            <person name="Kim D.H."/>
            <person name="Kang K."/>
            <person name="Ahn T.Y."/>
        </authorList>
    </citation>
    <scope>NUCLEOTIDE SEQUENCE [LARGE SCALE GENOMIC DNA]</scope>
    <source>
        <strain evidence="2 3">JCM30602</strain>
    </source>
</reference>
<keyword evidence="1" id="KW-0812">Transmembrane</keyword>
<keyword evidence="1" id="KW-0472">Membrane</keyword>
<dbReference type="OrthoDB" id="7277314at2"/>
<dbReference type="EMBL" id="SMSJ01000052">
    <property type="protein sequence ID" value="TDH59813.1"/>
    <property type="molecule type" value="Genomic_DNA"/>
</dbReference>
<dbReference type="AlphaFoldDB" id="A0A4R5QAU1"/>
<name>A0A4R5QAU1_9PROT</name>
<dbReference type="Proteomes" id="UP000295096">
    <property type="component" value="Unassembled WGS sequence"/>
</dbReference>
<sequence>MPYLIEFLLFLLPFAAYALWRWFNPGIEPGPRFLLAGVIGVLLMFVFAVWFGLSVSMRPHEVYVPAQLGPDGRVVPGHLEPAR</sequence>
<dbReference type="RefSeq" id="WP_133291356.1">
    <property type="nucleotide sequence ID" value="NZ_SMSJ01000052.1"/>
</dbReference>
<proteinExistence type="predicted"/>
<organism evidence="2 3">
    <name type="scientific">Dankookia rubra</name>
    <dbReference type="NCBI Taxonomy" id="1442381"/>
    <lineage>
        <taxon>Bacteria</taxon>
        <taxon>Pseudomonadati</taxon>
        <taxon>Pseudomonadota</taxon>
        <taxon>Alphaproteobacteria</taxon>
        <taxon>Acetobacterales</taxon>
        <taxon>Roseomonadaceae</taxon>
        <taxon>Dankookia</taxon>
    </lineage>
</organism>
<keyword evidence="3" id="KW-1185">Reference proteome</keyword>
<gene>
    <name evidence="2" type="ORF">E2C06_25260</name>
</gene>
<protein>
    <submittedName>
        <fullName evidence="2">Uncharacterized protein</fullName>
    </submittedName>
</protein>
<accession>A0A4R5QAU1</accession>
<feature type="transmembrane region" description="Helical" evidence="1">
    <location>
        <begin position="34"/>
        <end position="53"/>
    </location>
</feature>
<evidence type="ECO:0000313" key="2">
    <source>
        <dbReference type="EMBL" id="TDH59813.1"/>
    </source>
</evidence>
<evidence type="ECO:0000313" key="3">
    <source>
        <dbReference type="Proteomes" id="UP000295096"/>
    </source>
</evidence>